<dbReference type="InterPro" id="IPR021005">
    <property type="entry name" value="Znf_CGNR"/>
</dbReference>
<feature type="domain" description="Zinc finger CGNR" evidence="1">
    <location>
        <begin position="164"/>
        <end position="206"/>
    </location>
</feature>
<evidence type="ECO:0000313" key="3">
    <source>
        <dbReference type="Proteomes" id="UP000654471"/>
    </source>
</evidence>
<protein>
    <recommendedName>
        <fullName evidence="1">Zinc finger CGNR domain-containing protein</fullName>
    </recommendedName>
</protein>
<dbReference type="PANTHER" id="PTHR35525:SF3">
    <property type="entry name" value="BLL6575 PROTEIN"/>
    <property type="match status" value="1"/>
</dbReference>
<name>A0ABQ2UPU5_9ACTN</name>
<evidence type="ECO:0000313" key="2">
    <source>
        <dbReference type="EMBL" id="GGU47395.1"/>
    </source>
</evidence>
<proteinExistence type="predicted"/>
<dbReference type="EMBL" id="BMRP01000002">
    <property type="protein sequence ID" value="GGU47395.1"/>
    <property type="molecule type" value="Genomic_DNA"/>
</dbReference>
<dbReference type="InterPro" id="IPR010852">
    <property type="entry name" value="ABATE"/>
</dbReference>
<dbReference type="InterPro" id="IPR023286">
    <property type="entry name" value="ABATE_dom_sf"/>
</dbReference>
<gene>
    <name evidence="2" type="ORF">GCM10010211_09100</name>
</gene>
<dbReference type="Gene3D" id="1.10.3300.10">
    <property type="entry name" value="Jann2411-like domain"/>
    <property type="match status" value="1"/>
</dbReference>
<accession>A0ABQ2UPU5</accession>
<dbReference type="Proteomes" id="UP000654471">
    <property type="component" value="Unassembled WGS sequence"/>
</dbReference>
<dbReference type="Pfam" id="PF11706">
    <property type="entry name" value="zf-CGNR"/>
    <property type="match status" value="1"/>
</dbReference>
<comment type="caution">
    <text evidence="2">The sequence shown here is derived from an EMBL/GenBank/DDBJ whole genome shotgun (WGS) entry which is preliminary data.</text>
</comment>
<dbReference type="SUPFAM" id="SSF160904">
    <property type="entry name" value="Jann2411-like"/>
    <property type="match status" value="1"/>
</dbReference>
<evidence type="ECO:0000259" key="1">
    <source>
        <dbReference type="Pfam" id="PF11706"/>
    </source>
</evidence>
<dbReference type="PANTHER" id="PTHR35525">
    <property type="entry name" value="BLL6575 PROTEIN"/>
    <property type="match status" value="1"/>
</dbReference>
<keyword evidence="3" id="KW-1185">Reference proteome</keyword>
<reference evidence="3" key="1">
    <citation type="journal article" date="2019" name="Int. J. Syst. Evol. Microbiol.">
        <title>The Global Catalogue of Microorganisms (GCM) 10K type strain sequencing project: providing services to taxonomists for standard genome sequencing and annotation.</title>
        <authorList>
            <consortium name="The Broad Institute Genomics Platform"/>
            <consortium name="The Broad Institute Genome Sequencing Center for Infectious Disease"/>
            <person name="Wu L."/>
            <person name="Ma J."/>
        </authorList>
    </citation>
    <scope>NUCLEOTIDE SEQUENCE [LARGE SCALE GENOMIC DNA]</scope>
    <source>
        <strain evidence="3">JCM 3399</strain>
    </source>
</reference>
<organism evidence="2 3">
    <name type="scientific">Streptomyces albospinus</name>
    <dbReference type="NCBI Taxonomy" id="285515"/>
    <lineage>
        <taxon>Bacteria</taxon>
        <taxon>Bacillati</taxon>
        <taxon>Actinomycetota</taxon>
        <taxon>Actinomycetes</taxon>
        <taxon>Kitasatosporales</taxon>
        <taxon>Streptomycetaceae</taxon>
        <taxon>Streptomyces</taxon>
    </lineage>
</organism>
<sequence>MNVPKQVAANGSHLRMDVLPSGAWSLPGSCCCNTLMHQNPYGEDPVRLVLDLAARPPRSPGEFAERCVAAGMVIDRPVGDEDLAEILEFIPRWLAVVDADTPERRAALLNELLTASSEHPRLTDHADGGWHIHYRADGLGLAGVVRAVVSVGTALHLTGRGMERLGRCALTECGRAYGDFTRGGQQRYCSHACANRDAVRRFRARRAARNP</sequence>